<proteinExistence type="predicted"/>
<dbReference type="EMBL" id="WTXG01000083">
    <property type="protein sequence ID" value="KAI0294035.1"/>
    <property type="molecule type" value="Genomic_DNA"/>
</dbReference>
<dbReference type="Gene3D" id="1.10.1520.10">
    <property type="entry name" value="Ribonuclease III domain"/>
    <property type="match status" value="1"/>
</dbReference>
<name>A0AAD4LZF1_9AGAM</name>
<organism evidence="1 2">
    <name type="scientific">Multifurca ochricompacta</name>
    <dbReference type="NCBI Taxonomy" id="376703"/>
    <lineage>
        <taxon>Eukaryota</taxon>
        <taxon>Fungi</taxon>
        <taxon>Dikarya</taxon>
        <taxon>Basidiomycota</taxon>
        <taxon>Agaricomycotina</taxon>
        <taxon>Agaricomycetes</taxon>
        <taxon>Russulales</taxon>
        <taxon>Russulaceae</taxon>
        <taxon>Multifurca</taxon>
    </lineage>
</organism>
<dbReference type="GO" id="GO:0004525">
    <property type="term" value="F:ribonuclease III activity"/>
    <property type="evidence" value="ECO:0007669"/>
    <property type="project" value="InterPro"/>
</dbReference>
<dbReference type="InterPro" id="IPR036389">
    <property type="entry name" value="RNase_III_sf"/>
</dbReference>
<evidence type="ECO:0008006" key="3">
    <source>
        <dbReference type="Google" id="ProtNLM"/>
    </source>
</evidence>
<evidence type="ECO:0000313" key="2">
    <source>
        <dbReference type="Proteomes" id="UP001203297"/>
    </source>
</evidence>
<dbReference type="GO" id="GO:0006396">
    <property type="term" value="P:RNA processing"/>
    <property type="evidence" value="ECO:0007669"/>
    <property type="project" value="InterPro"/>
</dbReference>
<dbReference type="AlphaFoldDB" id="A0AAD4LZF1"/>
<dbReference type="Proteomes" id="UP001203297">
    <property type="component" value="Unassembled WGS sequence"/>
</dbReference>
<reference evidence="1" key="1">
    <citation type="journal article" date="2022" name="New Phytol.">
        <title>Evolutionary transition to the ectomycorrhizal habit in the genomes of a hyperdiverse lineage of mushroom-forming fungi.</title>
        <authorList>
            <person name="Looney B."/>
            <person name="Miyauchi S."/>
            <person name="Morin E."/>
            <person name="Drula E."/>
            <person name="Courty P.E."/>
            <person name="Kohler A."/>
            <person name="Kuo A."/>
            <person name="LaButti K."/>
            <person name="Pangilinan J."/>
            <person name="Lipzen A."/>
            <person name="Riley R."/>
            <person name="Andreopoulos W."/>
            <person name="He G."/>
            <person name="Johnson J."/>
            <person name="Nolan M."/>
            <person name="Tritt A."/>
            <person name="Barry K.W."/>
            <person name="Grigoriev I.V."/>
            <person name="Nagy L.G."/>
            <person name="Hibbett D."/>
            <person name="Henrissat B."/>
            <person name="Matheny P.B."/>
            <person name="Labbe J."/>
            <person name="Martin F.M."/>
        </authorList>
    </citation>
    <scope>NUCLEOTIDE SEQUENCE</scope>
    <source>
        <strain evidence="1">BPL690</strain>
    </source>
</reference>
<evidence type="ECO:0000313" key="1">
    <source>
        <dbReference type="EMBL" id="KAI0294035.1"/>
    </source>
</evidence>
<sequence length="140" mass="15553">MTPSVQSSPELPPLPAIKSGTTLRQIFTHRSLARRSKRAFEDSPNDPSPDNEHAVLYGLHERLVVQVAQADKVKGSPNAQAEVFKAYVGGLYREQGLDTVSKWLCSFLQVYAQDAYENIRREHLLPPVQTPAPQALSSDQ</sequence>
<gene>
    <name evidence="1" type="ORF">B0F90DRAFT_1821627</name>
</gene>
<protein>
    <recommendedName>
        <fullName evidence="3">RNase III domain-containing protein</fullName>
    </recommendedName>
</protein>
<comment type="caution">
    <text evidence="1">The sequence shown here is derived from an EMBL/GenBank/DDBJ whole genome shotgun (WGS) entry which is preliminary data.</text>
</comment>
<keyword evidence="2" id="KW-1185">Reference proteome</keyword>
<accession>A0AAD4LZF1</accession>
<dbReference type="SUPFAM" id="SSF69065">
    <property type="entry name" value="RNase III domain-like"/>
    <property type="match status" value="1"/>
</dbReference>